<dbReference type="FunFam" id="3.40.50.2000:FF:000056">
    <property type="entry name" value="Glycosyltransferase"/>
    <property type="match status" value="1"/>
</dbReference>
<evidence type="ECO:0000313" key="3">
    <source>
        <dbReference type="EMBL" id="KAL2348683.1"/>
    </source>
</evidence>
<proteinExistence type="inferred from homology"/>
<dbReference type="PANTHER" id="PTHR11926:SF1188">
    <property type="entry name" value="FAMILY PROTEIN, PUTATIVE-RELATED"/>
    <property type="match status" value="1"/>
</dbReference>
<dbReference type="Pfam" id="PF00201">
    <property type="entry name" value="UDPGT"/>
    <property type="match status" value="1"/>
</dbReference>
<gene>
    <name evidence="3" type="ORF">Fmac_002683</name>
</gene>
<evidence type="ECO:0000256" key="2">
    <source>
        <dbReference type="ARBA" id="ARBA00022679"/>
    </source>
</evidence>
<name>A0ABD1NLE5_9FABA</name>
<dbReference type="Gene3D" id="3.40.50.2000">
    <property type="entry name" value="Glycogen Phosphorylase B"/>
    <property type="match status" value="2"/>
</dbReference>
<dbReference type="InterPro" id="IPR002213">
    <property type="entry name" value="UDP_glucos_trans"/>
</dbReference>
<dbReference type="CDD" id="cd03784">
    <property type="entry name" value="GT1_Gtf-like"/>
    <property type="match status" value="1"/>
</dbReference>
<keyword evidence="2" id="KW-0808">Transferase</keyword>
<sequence>MNADENYVTDGYLDTKVDCIPGMKNFRLKYMPGFIRTTDSNDIMVKFLTETAEKILRAFAVVSNTFNELECDVMNVLSSMLTHIYPIGPFPLFLNQNSQDHLASLESVVYVNFGSMTVMPLEKFLESAWGLANSKRPFLWIIRPDLVIGGSLILSCEFVNETSDRGKIASWSPQEQVLNHPSIGGFLTHCEWNSTIESIYAGVPMLFWPIAADQPTNCRYICNERGIGIEIDTNVKREKVEKLVNELMVGEKGKKMRPNVMKLKKAQENIRVGGHSYINFDKVISEVLLKLV</sequence>
<evidence type="ECO:0000256" key="1">
    <source>
        <dbReference type="ARBA" id="ARBA00009995"/>
    </source>
</evidence>
<keyword evidence="4" id="KW-1185">Reference proteome</keyword>
<dbReference type="AlphaFoldDB" id="A0ABD1NLE5"/>
<organism evidence="3 4">
    <name type="scientific">Flemingia macrophylla</name>
    <dbReference type="NCBI Taxonomy" id="520843"/>
    <lineage>
        <taxon>Eukaryota</taxon>
        <taxon>Viridiplantae</taxon>
        <taxon>Streptophyta</taxon>
        <taxon>Embryophyta</taxon>
        <taxon>Tracheophyta</taxon>
        <taxon>Spermatophyta</taxon>
        <taxon>Magnoliopsida</taxon>
        <taxon>eudicotyledons</taxon>
        <taxon>Gunneridae</taxon>
        <taxon>Pentapetalae</taxon>
        <taxon>rosids</taxon>
        <taxon>fabids</taxon>
        <taxon>Fabales</taxon>
        <taxon>Fabaceae</taxon>
        <taxon>Papilionoideae</taxon>
        <taxon>50 kb inversion clade</taxon>
        <taxon>NPAAA clade</taxon>
        <taxon>indigoferoid/millettioid clade</taxon>
        <taxon>Phaseoleae</taxon>
        <taxon>Flemingia</taxon>
    </lineage>
</organism>
<comment type="similarity">
    <text evidence="1">Belongs to the UDP-glycosyltransferase family.</text>
</comment>
<dbReference type="Proteomes" id="UP001603857">
    <property type="component" value="Unassembled WGS sequence"/>
</dbReference>
<evidence type="ECO:0000313" key="4">
    <source>
        <dbReference type="Proteomes" id="UP001603857"/>
    </source>
</evidence>
<comment type="caution">
    <text evidence="3">The sequence shown here is derived from an EMBL/GenBank/DDBJ whole genome shotgun (WGS) entry which is preliminary data.</text>
</comment>
<reference evidence="3 4" key="1">
    <citation type="submission" date="2024-08" db="EMBL/GenBank/DDBJ databases">
        <title>Insights into the chromosomal genome structure of Flemingia macrophylla.</title>
        <authorList>
            <person name="Ding Y."/>
            <person name="Zhao Y."/>
            <person name="Bi W."/>
            <person name="Wu M."/>
            <person name="Zhao G."/>
            <person name="Gong Y."/>
            <person name="Li W."/>
            <person name="Zhang P."/>
        </authorList>
    </citation>
    <scope>NUCLEOTIDE SEQUENCE [LARGE SCALE GENOMIC DNA]</scope>
    <source>
        <strain evidence="3">DYQJB</strain>
        <tissue evidence="3">Leaf</tissue>
    </source>
</reference>
<protein>
    <submittedName>
        <fullName evidence="3">Uncharacterized protein</fullName>
    </submittedName>
</protein>
<accession>A0ABD1NLE5</accession>
<dbReference type="GO" id="GO:0008194">
    <property type="term" value="F:UDP-glycosyltransferase activity"/>
    <property type="evidence" value="ECO:0007669"/>
    <property type="project" value="UniProtKB-ARBA"/>
</dbReference>
<dbReference type="PANTHER" id="PTHR11926">
    <property type="entry name" value="GLUCOSYL/GLUCURONOSYL TRANSFERASES"/>
    <property type="match status" value="1"/>
</dbReference>
<dbReference type="EMBL" id="JBGMDY010000001">
    <property type="protein sequence ID" value="KAL2348683.1"/>
    <property type="molecule type" value="Genomic_DNA"/>
</dbReference>
<dbReference type="SUPFAM" id="SSF53756">
    <property type="entry name" value="UDP-Glycosyltransferase/glycogen phosphorylase"/>
    <property type="match status" value="1"/>
</dbReference>